<keyword evidence="2" id="KW-1185">Reference proteome</keyword>
<reference evidence="2" key="2">
    <citation type="submission" date="2016-04" db="EMBL/GenBank/DDBJ databases">
        <title>Planomonospora sphaerica JCM9374 whole genome shotgun sequence.</title>
        <authorList>
            <person name="Suzuki T."/>
            <person name="Dohra H."/>
            <person name="Kodani S."/>
        </authorList>
    </citation>
    <scope>NUCLEOTIDE SEQUENCE [LARGE SCALE GENOMIC DNA]</scope>
    <source>
        <strain evidence="2">JCM 9374</strain>
    </source>
</reference>
<dbReference type="Proteomes" id="UP000077701">
    <property type="component" value="Unassembled WGS sequence"/>
</dbReference>
<dbReference type="EMBL" id="BDCX01000006">
    <property type="protein sequence ID" value="GAT67071.1"/>
    <property type="molecule type" value="Genomic_DNA"/>
</dbReference>
<evidence type="ECO:0000313" key="2">
    <source>
        <dbReference type="Proteomes" id="UP000077701"/>
    </source>
</evidence>
<gene>
    <name evidence="1" type="ORF">PS9374_02724</name>
</gene>
<organism evidence="1 2">
    <name type="scientific">Planomonospora sphaerica</name>
    <dbReference type="NCBI Taxonomy" id="161355"/>
    <lineage>
        <taxon>Bacteria</taxon>
        <taxon>Bacillati</taxon>
        <taxon>Actinomycetota</taxon>
        <taxon>Actinomycetes</taxon>
        <taxon>Streptosporangiales</taxon>
        <taxon>Streptosporangiaceae</taxon>
        <taxon>Planomonospora</taxon>
    </lineage>
</organism>
<protein>
    <submittedName>
        <fullName evidence="1">Nitroreductase</fullName>
    </submittedName>
</protein>
<sequence length="321" mass="34644">MLSPLATHAGLRRLVTAAGAAPSVHNTQPWRFGVHRREHIELHADPDRRLPVADPRGRSLHISCGAALFNLRLALRVAGWRPVSWPLPAIGDAGSTLLAAVRPVRAPLASAAEHELYAAIQDRRTNRRPFSGAPVPAGVMAELAAAVRLEGAELVRVDGPAGTALLEEVAVAEERLASDAGYRAELARWTGGEGRRSDGLPPYVRGPRPDGVSVPVRGFARTNGETARFEARPQLVVVTTTGDGPQDWLRAGQALQRMLLVATLHGVSASFLNQPLDLRDMRRHSDPRHRRGHPQMIVRIGYGPAVPRAPRRPVPEVLSAA</sequence>
<reference evidence="1 2" key="1">
    <citation type="journal article" date="2016" name="Genome Announc.">
        <title>Draft Genome Sequence of Planomonospora sphaerica JCM9374, a Rare Actinomycete.</title>
        <authorList>
            <person name="Dohra H."/>
            <person name="Suzuki T."/>
            <person name="Inoue Y."/>
            <person name="Kodani S."/>
        </authorList>
    </citation>
    <scope>NUCLEOTIDE SEQUENCE [LARGE SCALE GENOMIC DNA]</scope>
    <source>
        <strain evidence="1 2">JCM 9374</strain>
    </source>
</reference>
<dbReference type="OrthoDB" id="8156917at2"/>
<dbReference type="NCBIfam" id="NF047509">
    <property type="entry name" value="Rv3131_FMN_oxido"/>
    <property type="match status" value="1"/>
</dbReference>
<dbReference type="RefSeq" id="WP_068897184.1">
    <property type="nucleotide sequence ID" value="NZ_BDCX01000006.1"/>
</dbReference>
<dbReference type="STRING" id="161355.PS9374_02724"/>
<evidence type="ECO:0000313" key="1">
    <source>
        <dbReference type="EMBL" id="GAT67071.1"/>
    </source>
</evidence>
<dbReference type="SUPFAM" id="SSF55469">
    <property type="entry name" value="FMN-dependent nitroreductase-like"/>
    <property type="match status" value="2"/>
</dbReference>
<accession>A0A171CQL5</accession>
<dbReference type="GO" id="GO:0016491">
    <property type="term" value="F:oxidoreductase activity"/>
    <property type="evidence" value="ECO:0007669"/>
    <property type="project" value="InterPro"/>
</dbReference>
<dbReference type="InterPro" id="IPR050627">
    <property type="entry name" value="Nitroreductase/BluB"/>
</dbReference>
<comment type="caution">
    <text evidence="1">The sequence shown here is derived from an EMBL/GenBank/DDBJ whole genome shotgun (WGS) entry which is preliminary data.</text>
</comment>
<name>A0A171CQL5_9ACTN</name>
<dbReference type="AlphaFoldDB" id="A0A171CQL5"/>
<proteinExistence type="predicted"/>
<dbReference type="PANTHER" id="PTHR23026">
    <property type="entry name" value="NADPH NITROREDUCTASE"/>
    <property type="match status" value="1"/>
</dbReference>
<dbReference type="PANTHER" id="PTHR23026:SF123">
    <property type="entry name" value="NAD(P)H NITROREDUCTASE RV3131-RELATED"/>
    <property type="match status" value="1"/>
</dbReference>
<dbReference type="Gene3D" id="3.40.109.10">
    <property type="entry name" value="NADH Oxidase"/>
    <property type="match status" value="2"/>
</dbReference>
<dbReference type="InterPro" id="IPR000415">
    <property type="entry name" value="Nitroreductase-like"/>
</dbReference>